<name>A0A8J8NY61_HALGN</name>
<reference evidence="1" key="1">
    <citation type="submission" date="2019-06" db="EMBL/GenBank/DDBJ databases">
        <authorList>
            <person name="Zheng W."/>
        </authorList>
    </citation>
    <scope>NUCLEOTIDE SEQUENCE</scope>
    <source>
        <strain evidence="1">QDHG01</strain>
    </source>
</reference>
<dbReference type="EMBL" id="RRYP01002887">
    <property type="protein sequence ID" value="TNV84337.1"/>
    <property type="molecule type" value="Genomic_DNA"/>
</dbReference>
<evidence type="ECO:0000313" key="1">
    <source>
        <dbReference type="EMBL" id="TNV84337.1"/>
    </source>
</evidence>
<proteinExistence type="predicted"/>
<organism evidence="1 2">
    <name type="scientific">Halteria grandinella</name>
    <dbReference type="NCBI Taxonomy" id="5974"/>
    <lineage>
        <taxon>Eukaryota</taxon>
        <taxon>Sar</taxon>
        <taxon>Alveolata</taxon>
        <taxon>Ciliophora</taxon>
        <taxon>Intramacronucleata</taxon>
        <taxon>Spirotrichea</taxon>
        <taxon>Stichotrichia</taxon>
        <taxon>Sporadotrichida</taxon>
        <taxon>Halteriidae</taxon>
        <taxon>Halteria</taxon>
    </lineage>
</organism>
<comment type="caution">
    <text evidence="1">The sequence shown here is derived from an EMBL/GenBank/DDBJ whole genome shotgun (WGS) entry which is preliminary data.</text>
</comment>
<evidence type="ECO:0000313" key="2">
    <source>
        <dbReference type="Proteomes" id="UP000785679"/>
    </source>
</evidence>
<dbReference type="AlphaFoldDB" id="A0A8J8NY61"/>
<sequence>MSILDDMWMVQVPQDLHFLMSSLLQLWLQMSELNLLKDISLLVFEGLHFVYNSVRASSKFVHNFEVTHFISNILGSCIKTSAAC</sequence>
<keyword evidence="2" id="KW-1185">Reference proteome</keyword>
<accession>A0A8J8NY61</accession>
<dbReference type="Proteomes" id="UP000785679">
    <property type="component" value="Unassembled WGS sequence"/>
</dbReference>
<protein>
    <submittedName>
        <fullName evidence="1">Uncharacterized protein</fullName>
    </submittedName>
</protein>
<gene>
    <name evidence="1" type="ORF">FGO68_gene8748</name>
</gene>